<dbReference type="AlphaFoldDB" id="A0A6M3JJ40"/>
<evidence type="ECO:0000313" key="2">
    <source>
        <dbReference type="EMBL" id="QJA85824.1"/>
    </source>
</evidence>
<sequence>MKDDIDYSKLPEHIREGVKRYIENGVPPGRFLMAVISNKLLEAFYQADEINEERMSDIVFWFYYEAPGNCRGSEDIMWTWIRSFKKEPEA</sequence>
<accession>A0A6M3JJ40</accession>
<protein>
    <submittedName>
        <fullName evidence="1">Uncharacterized protein</fullName>
    </submittedName>
</protein>
<dbReference type="EMBL" id="MT142597">
    <property type="protein sequence ID" value="QJA85824.1"/>
    <property type="molecule type" value="Genomic_DNA"/>
</dbReference>
<name>A0A6M3JJ40_9ZZZZ</name>
<gene>
    <name evidence="1" type="ORF">MM415A03982_0004</name>
    <name evidence="2" type="ORF">MM415B02170_0014</name>
</gene>
<proteinExistence type="predicted"/>
<dbReference type="EMBL" id="MT141765">
    <property type="protein sequence ID" value="QJA70114.1"/>
    <property type="molecule type" value="Genomic_DNA"/>
</dbReference>
<reference evidence="1" key="1">
    <citation type="submission" date="2020-03" db="EMBL/GenBank/DDBJ databases">
        <title>The deep terrestrial virosphere.</title>
        <authorList>
            <person name="Holmfeldt K."/>
            <person name="Nilsson E."/>
            <person name="Simone D."/>
            <person name="Lopez-Fernandez M."/>
            <person name="Wu X."/>
            <person name="de Brujin I."/>
            <person name="Lundin D."/>
            <person name="Andersson A."/>
            <person name="Bertilsson S."/>
            <person name="Dopson M."/>
        </authorList>
    </citation>
    <scope>NUCLEOTIDE SEQUENCE</scope>
    <source>
        <strain evidence="1">MM415A03982</strain>
        <strain evidence="2">MM415B02170</strain>
    </source>
</reference>
<evidence type="ECO:0000313" key="1">
    <source>
        <dbReference type="EMBL" id="QJA70114.1"/>
    </source>
</evidence>
<organism evidence="1">
    <name type="scientific">viral metagenome</name>
    <dbReference type="NCBI Taxonomy" id="1070528"/>
    <lineage>
        <taxon>unclassified sequences</taxon>
        <taxon>metagenomes</taxon>
        <taxon>organismal metagenomes</taxon>
    </lineage>
</organism>